<dbReference type="FunFam" id="3.40.50.850:FF:000006">
    <property type="entry name" value="Bifunctional pyrazinamidase/nicotinamidase"/>
    <property type="match status" value="1"/>
</dbReference>
<evidence type="ECO:0000313" key="11">
    <source>
        <dbReference type="Proteomes" id="UP000186736"/>
    </source>
</evidence>
<evidence type="ECO:0000259" key="9">
    <source>
        <dbReference type="Pfam" id="PF00857"/>
    </source>
</evidence>
<dbReference type="Proteomes" id="UP000186736">
    <property type="component" value="Unassembled WGS sequence"/>
</dbReference>
<dbReference type="InterPro" id="IPR052347">
    <property type="entry name" value="Isochorismatase_Nicotinamidase"/>
</dbReference>
<dbReference type="PANTHER" id="PTHR11080:SF2">
    <property type="entry name" value="LD05707P"/>
    <property type="match status" value="1"/>
</dbReference>
<dbReference type="OrthoDB" id="9791276at2"/>
<comment type="similarity">
    <text evidence="1">Belongs to the isochorismatase family.</text>
</comment>
<evidence type="ECO:0000256" key="4">
    <source>
        <dbReference type="ARBA" id="ARBA00022801"/>
    </source>
</evidence>
<proteinExistence type="inferred from homology"/>
<keyword evidence="2" id="KW-0662">Pyridine nucleotide biosynthesis</keyword>
<name>A0A1Q9QWY1_PSEPU</name>
<dbReference type="AlphaFoldDB" id="A0A1Q9QWY1"/>
<feature type="domain" description="Isochorismatase-like" evidence="9">
    <location>
        <begin position="14"/>
        <end position="211"/>
    </location>
</feature>
<dbReference type="Pfam" id="PF00857">
    <property type="entry name" value="Isochorismatase"/>
    <property type="match status" value="1"/>
</dbReference>
<protein>
    <recommendedName>
        <fullName evidence="8">Nicotinamidase</fullName>
        <ecNumber evidence="6">3.5.1.19</ecNumber>
    </recommendedName>
    <alternativeName>
        <fullName evidence="7">Nicotinamide deamidase</fullName>
    </alternativeName>
</protein>
<evidence type="ECO:0000313" key="10">
    <source>
        <dbReference type="EMBL" id="OLS59659.1"/>
    </source>
</evidence>
<dbReference type="NCBIfam" id="NF008623">
    <property type="entry name" value="PRK11609.1"/>
    <property type="match status" value="1"/>
</dbReference>
<evidence type="ECO:0000256" key="8">
    <source>
        <dbReference type="ARBA" id="ARBA00072277"/>
    </source>
</evidence>
<sequence>MSNDAVKNDSPDRALLVIDIQNDFTPGGALAVPQGDAIVPLVNRIAEGFRNVVMSQDWHPAGHISFASSHPGEKPFDVIELPYGPQVMWPDHCIQGSHGAEFHPQVDIPHTQLIVRKGGNPLVDSYSAFFEADRKTTTGLAGALREKGITSVYVVGLALDFCVTWTALDARREGFTTYVVLDACRAIDSNGSLELAMAELEQAGVIFIESRQLLGNA</sequence>
<comment type="pathway">
    <text evidence="5">Cofactor biosynthesis; nicotinate biosynthesis; nicotinate from nicotinamide: step 1/1.</text>
</comment>
<evidence type="ECO:0000256" key="5">
    <source>
        <dbReference type="ARBA" id="ARBA00037900"/>
    </source>
</evidence>
<dbReference type="EMBL" id="MKZO01000067">
    <property type="protein sequence ID" value="OLS59659.1"/>
    <property type="molecule type" value="Genomic_DNA"/>
</dbReference>
<dbReference type="SUPFAM" id="SSF52499">
    <property type="entry name" value="Isochorismatase-like hydrolases"/>
    <property type="match status" value="1"/>
</dbReference>
<dbReference type="RefSeq" id="WP_075806225.1">
    <property type="nucleotide sequence ID" value="NZ_MKZO01000067.1"/>
</dbReference>
<evidence type="ECO:0000256" key="6">
    <source>
        <dbReference type="ARBA" id="ARBA00039017"/>
    </source>
</evidence>
<dbReference type="InterPro" id="IPR036380">
    <property type="entry name" value="Isochorismatase-like_sf"/>
</dbReference>
<organism evidence="10 11">
    <name type="scientific">Pseudomonas putida</name>
    <name type="common">Arthrobacter siderocapsulatus</name>
    <dbReference type="NCBI Taxonomy" id="303"/>
    <lineage>
        <taxon>Bacteria</taxon>
        <taxon>Pseudomonadati</taxon>
        <taxon>Pseudomonadota</taxon>
        <taxon>Gammaproteobacteria</taxon>
        <taxon>Pseudomonadales</taxon>
        <taxon>Pseudomonadaceae</taxon>
        <taxon>Pseudomonas</taxon>
    </lineage>
</organism>
<dbReference type="GO" id="GO:0046872">
    <property type="term" value="F:metal ion binding"/>
    <property type="evidence" value="ECO:0007669"/>
    <property type="project" value="UniProtKB-KW"/>
</dbReference>
<accession>A0A1Q9QWY1</accession>
<gene>
    <name evidence="10" type="ORF">PSEMO_56300</name>
</gene>
<evidence type="ECO:0000256" key="7">
    <source>
        <dbReference type="ARBA" id="ARBA00043224"/>
    </source>
</evidence>
<keyword evidence="3" id="KW-0479">Metal-binding</keyword>
<dbReference type="GO" id="GO:0019363">
    <property type="term" value="P:pyridine nucleotide biosynthetic process"/>
    <property type="evidence" value="ECO:0007669"/>
    <property type="project" value="UniProtKB-KW"/>
</dbReference>
<evidence type="ECO:0000256" key="3">
    <source>
        <dbReference type="ARBA" id="ARBA00022723"/>
    </source>
</evidence>
<comment type="caution">
    <text evidence="10">The sequence shown here is derived from an EMBL/GenBank/DDBJ whole genome shotgun (WGS) entry which is preliminary data.</text>
</comment>
<evidence type="ECO:0000256" key="2">
    <source>
        <dbReference type="ARBA" id="ARBA00022642"/>
    </source>
</evidence>
<dbReference type="EC" id="3.5.1.19" evidence="6"/>
<dbReference type="CDD" id="cd01011">
    <property type="entry name" value="nicotinamidase"/>
    <property type="match status" value="1"/>
</dbReference>
<reference evidence="10 11" key="1">
    <citation type="submission" date="2016-10" db="EMBL/GenBank/DDBJ databases">
        <title>Genome Sequence of Pseudomonas putida GM4FR.</title>
        <authorList>
            <person name="Poehlein A."/>
            <person name="Wemheuer F."/>
            <person name="Hollensteiner J."/>
            <person name="Wemheuer B."/>
        </authorList>
    </citation>
    <scope>NUCLEOTIDE SEQUENCE [LARGE SCALE GENOMIC DNA]</scope>
    <source>
        <strain evidence="10 11">GM4FR</strain>
    </source>
</reference>
<dbReference type="GO" id="GO:0008936">
    <property type="term" value="F:nicotinamidase activity"/>
    <property type="evidence" value="ECO:0007669"/>
    <property type="project" value="UniProtKB-EC"/>
</dbReference>
<dbReference type="Gene3D" id="3.40.50.850">
    <property type="entry name" value="Isochorismatase-like"/>
    <property type="match status" value="1"/>
</dbReference>
<evidence type="ECO:0000256" key="1">
    <source>
        <dbReference type="ARBA" id="ARBA00006336"/>
    </source>
</evidence>
<keyword evidence="4" id="KW-0378">Hydrolase</keyword>
<dbReference type="PANTHER" id="PTHR11080">
    <property type="entry name" value="PYRAZINAMIDASE/NICOTINAMIDASE"/>
    <property type="match status" value="1"/>
</dbReference>
<dbReference type="InterPro" id="IPR000868">
    <property type="entry name" value="Isochorismatase-like_dom"/>
</dbReference>